<reference evidence="1 2" key="1">
    <citation type="submission" date="2017-03" db="EMBL/GenBank/DDBJ databases">
        <title>Genomes of endolithic fungi from Antarctica.</title>
        <authorList>
            <person name="Coleine C."/>
            <person name="Masonjones S."/>
            <person name="Stajich J.E."/>
        </authorList>
    </citation>
    <scope>NUCLEOTIDE SEQUENCE [LARGE SCALE GENOMIC DNA]</scope>
    <source>
        <strain evidence="1 2">CCFEE 6314</strain>
    </source>
</reference>
<organism evidence="1 2">
    <name type="scientific">Exophiala mesophila</name>
    <name type="common">Black yeast-like fungus</name>
    <dbReference type="NCBI Taxonomy" id="212818"/>
    <lineage>
        <taxon>Eukaryota</taxon>
        <taxon>Fungi</taxon>
        <taxon>Dikarya</taxon>
        <taxon>Ascomycota</taxon>
        <taxon>Pezizomycotina</taxon>
        <taxon>Eurotiomycetes</taxon>
        <taxon>Chaetothyriomycetidae</taxon>
        <taxon>Chaetothyriales</taxon>
        <taxon>Herpotrichiellaceae</taxon>
        <taxon>Exophiala</taxon>
    </lineage>
</organism>
<comment type="caution">
    <text evidence="1">The sequence shown here is derived from an EMBL/GenBank/DDBJ whole genome shotgun (WGS) entry which is preliminary data.</text>
</comment>
<dbReference type="EMBL" id="NAJM01000001">
    <property type="protein sequence ID" value="RVX75771.1"/>
    <property type="molecule type" value="Genomic_DNA"/>
</dbReference>
<dbReference type="Proteomes" id="UP000288859">
    <property type="component" value="Unassembled WGS sequence"/>
</dbReference>
<sequence>MTSCWDPLVVICPACGTDSFTRYCKKQHLYEDIVRHWLEDCGNFPITGPIDRHTVRQSQIPPRTYVTGHFANHIERHRQAVYRAMEYADYFVFDDADLLDSARPSKEEWNLVRGRGQLRFAIKFTDGAPRLGEFDIHMMQCLKFSGPMALHNCDMAMHMIRETLILQGSWTEDILTDLCMQVAYEWNGYKVPKYFYNAERANMVYHVFGVLPSPPAFRQQ</sequence>
<dbReference type="OrthoDB" id="4757558at2759"/>
<accession>A0A438NJ64</accession>
<gene>
    <name evidence="1" type="ORF">B0A52_00127</name>
</gene>
<evidence type="ECO:0000313" key="1">
    <source>
        <dbReference type="EMBL" id="RVX75771.1"/>
    </source>
</evidence>
<evidence type="ECO:0000313" key="2">
    <source>
        <dbReference type="Proteomes" id="UP000288859"/>
    </source>
</evidence>
<protein>
    <submittedName>
        <fullName evidence="1">Uncharacterized protein</fullName>
    </submittedName>
</protein>
<proteinExistence type="predicted"/>
<dbReference type="AlphaFoldDB" id="A0A438NJ64"/>
<name>A0A438NJ64_EXOME</name>